<dbReference type="PROSITE" id="PS00662">
    <property type="entry name" value="T2SP_E"/>
    <property type="match status" value="1"/>
</dbReference>
<evidence type="ECO:0000256" key="1">
    <source>
        <dbReference type="ARBA" id="ARBA00006611"/>
    </source>
</evidence>
<dbReference type="KEGG" id="npy:NPRO_14630"/>
<comment type="similarity">
    <text evidence="1">Belongs to the GSP E family.</text>
</comment>
<evidence type="ECO:0000259" key="4">
    <source>
        <dbReference type="PROSITE" id="PS00662"/>
    </source>
</evidence>
<dbReference type="InterPro" id="IPR001482">
    <property type="entry name" value="T2SS/T4SS_dom"/>
</dbReference>
<protein>
    <submittedName>
        <fullName evidence="5">Type II secretion system protein GspE</fullName>
    </submittedName>
</protein>
<evidence type="ECO:0000313" key="6">
    <source>
        <dbReference type="Proteomes" id="UP000662873"/>
    </source>
</evidence>
<dbReference type="PANTHER" id="PTHR30258">
    <property type="entry name" value="TYPE II SECRETION SYSTEM PROTEIN GSPE-RELATED"/>
    <property type="match status" value="1"/>
</dbReference>
<proteinExistence type="inferred from homology"/>
<dbReference type="Gene3D" id="3.30.300.160">
    <property type="entry name" value="Type II secretion system, protein E, N-terminal domain"/>
    <property type="match status" value="1"/>
</dbReference>
<dbReference type="Gene3D" id="3.40.50.300">
    <property type="entry name" value="P-loop containing nucleotide triphosphate hydrolases"/>
    <property type="match status" value="1"/>
</dbReference>
<dbReference type="GO" id="GO:0005524">
    <property type="term" value="F:ATP binding"/>
    <property type="evidence" value="ECO:0007669"/>
    <property type="project" value="UniProtKB-KW"/>
</dbReference>
<sequence>MSVSDRPPEDALGLAMLSGEVFVQEGYISEEQLRLAEEKQRELGGADPIARVLVNMGLIQERDRVKCLGKVWGLMFAEVADIRPPADVLAQIPPQTAKRFRCLPIGRNESKLIVAMANPLDVFVIDELRLATGLEIEPVIAIEEDLNTAIGALYKVDVNVNDALAGVMRDFDGDIELTQGADDELSEAELREMGEDAPIIRLANLIINQAIHDRASDIHIEPNREGLLVRYRIDGVMIEGMKLPRKVVAPLCSRFKIMSNMDIAEKRVPQDNRIGVTVGGKEYDLRVSTLPVVYGEKIVLRVLDKGGVMVGLSRLGFLPQNMKNLEDVCSRSYGIILVTGPTGSGKSTTLYSILNKLNDGQANIITIEDPVEYEIQGINQCNVNVRAGMTFAAGLRAMLRQDPDIIMVGEMRDTETATIAMEAALTGHLVLSTLHTNDAPSATTRLIEMGVEPFLISSSIVCVLAQRLVRQICPRCKEAYAGTREGLIRYGFPVPEEIGAETGGEVTLFRGKGCDACKGTGYKGRTGIHELMMMSDEIRDLTLQKSPSHSIRSVAIEQGMRSLQMDAVQKILMGITSVDETLRVIYA</sequence>
<keyword evidence="2" id="KW-0547">Nucleotide-binding</keyword>
<accession>A0A809RB48</accession>
<dbReference type="Pfam" id="PF05157">
    <property type="entry name" value="MshEN"/>
    <property type="match status" value="1"/>
</dbReference>
<dbReference type="FunFam" id="3.40.50.300:FF:000398">
    <property type="entry name" value="Type IV pilus assembly ATPase PilB"/>
    <property type="match status" value="1"/>
</dbReference>
<dbReference type="InterPro" id="IPR037257">
    <property type="entry name" value="T2SS_E_N_sf"/>
</dbReference>
<organism evidence="5 6">
    <name type="scientific">Candidatus Nitrosymbiomonas proteolyticus</name>
    <dbReference type="NCBI Taxonomy" id="2608984"/>
    <lineage>
        <taxon>Bacteria</taxon>
        <taxon>Bacillati</taxon>
        <taxon>Armatimonadota</taxon>
        <taxon>Armatimonadota incertae sedis</taxon>
        <taxon>Candidatus Nitrosymbiomonas</taxon>
    </lineage>
</organism>
<feature type="domain" description="Bacterial type II secretion system protein E" evidence="4">
    <location>
        <begin position="399"/>
        <end position="413"/>
    </location>
</feature>
<dbReference type="FunFam" id="3.30.450.90:FF:000001">
    <property type="entry name" value="Type II secretion system ATPase GspE"/>
    <property type="match status" value="1"/>
</dbReference>
<dbReference type="SUPFAM" id="SSF160246">
    <property type="entry name" value="EspE N-terminal domain-like"/>
    <property type="match status" value="1"/>
</dbReference>
<dbReference type="SUPFAM" id="SSF52540">
    <property type="entry name" value="P-loop containing nucleoside triphosphate hydrolases"/>
    <property type="match status" value="1"/>
</dbReference>
<dbReference type="InterPro" id="IPR003593">
    <property type="entry name" value="AAA+_ATPase"/>
</dbReference>
<dbReference type="GO" id="GO:0016887">
    <property type="term" value="F:ATP hydrolysis activity"/>
    <property type="evidence" value="ECO:0007669"/>
    <property type="project" value="TreeGrafter"/>
</dbReference>
<keyword evidence="3" id="KW-0067">ATP-binding</keyword>
<dbReference type="PANTHER" id="PTHR30258:SF2">
    <property type="entry name" value="COMG OPERON PROTEIN 1"/>
    <property type="match status" value="1"/>
</dbReference>
<reference evidence="5" key="1">
    <citation type="journal article" name="DNA Res.">
        <title>The physiological potential of anammox bacteria as revealed by their core genome structure.</title>
        <authorList>
            <person name="Okubo T."/>
            <person name="Toyoda A."/>
            <person name="Fukuhara K."/>
            <person name="Uchiyama I."/>
            <person name="Harigaya Y."/>
            <person name="Kuroiwa M."/>
            <person name="Suzuki T."/>
            <person name="Murakami Y."/>
            <person name="Suwa Y."/>
            <person name="Takami H."/>
        </authorList>
    </citation>
    <scope>NUCLEOTIDE SEQUENCE</scope>
    <source>
        <strain evidence="5">317325-2</strain>
    </source>
</reference>
<evidence type="ECO:0000256" key="3">
    <source>
        <dbReference type="ARBA" id="ARBA00022840"/>
    </source>
</evidence>
<dbReference type="InterPro" id="IPR007831">
    <property type="entry name" value="T2SS_GspE_N"/>
</dbReference>
<dbReference type="FunFam" id="3.30.300.160:FF:000002">
    <property type="entry name" value="Type II secretion system protein E"/>
    <property type="match status" value="1"/>
</dbReference>
<dbReference type="EMBL" id="AP021858">
    <property type="protein sequence ID" value="BBO23868.1"/>
    <property type="molecule type" value="Genomic_DNA"/>
</dbReference>
<dbReference type="Gene3D" id="3.30.450.90">
    <property type="match status" value="1"/>
</dbReference>
<evidence type="ECO:0000256" key="2">
    <source>
        <dbReference type="ARBA" id="ARBA00022741"/>
    </source>
</evidence>
<dbReference type="Pfam" id="PF00437">
    <property type="entry name" value="T2SSE"/>
    <property type="match status" value="1"/>
</dbReference>
<name>A0A809RB48_9BACT</name>
<evidence type="ECO:0000313" key="5">
    <source>
        <dbReference type="EMBL" id="BBO23868.1"/>
    </source>
</evidence>
<dbReference type="AlphaFoldDB" id="A0A809RB48"/>
<gene>
    <name evidence="5" type="ORF">NPRO_14630</name>
</gene>
<dbReference type="GO" id="GO:0005886">
    <property type="term" value="C:plasma membrane"/>
    <property type="evidence" value="ECO:0007669"/>
    <property type="project" value="TreeGrafter"/>
</dbReference>
<dbReference type="CDD" id="cd01129">
    <property type="entry name" value="PulE-GspE-like"/>
    <property type="match status" value="1"/>
</dbReference>
<dbReference type="SMART" id="SM00382">
    <property type="entry name" value="AAA"/>
    <property type="match status" value="1"/>
</dbReference>
<dbReference type="InterPro" id="IPR027417">
    <property type="entry name" value="P-loop_NTPase"/>
</dbReference>
<dbReference type="Proteomes" id="UP000662873">
    <property type="component" value="Chromosome"/>
</dbReference>